<evidence type="ECO:0000313" key="1">
    <source>
        <dbReference type="EMBL" id="KAG5569165.1"/>
    </source>
</evidence>
<dbReference type="AlphaFoldDB" id="A0A9J5W100"/>
<reference evidence="1 2" key="1">
    <citation type="submission" date="2020-09" db="EMBL/GenBank/DDBJ databases">
        <title>De no assembly of potato wild relative species, Solanum commersonii.</title>
        <authorList>
            <person name="Cho K."/>
        </authorList>
    </citation>
    <scope>NUCLEOTIDE SEQUENCE [LARGE SCALE GENOMIC DNA]</scope>
    <source>
        <strain evidence="1">LZ3.2</strain>
        <tissue evidence="1">Leaf</tissue>
    </source>
</reference>
<gene>
    <name evidence="1" type="ORF">H5410_058931</name>
</gene>
<dbReference type="PANTHER" id="PTHR46238:SF8">
    <property type="entry name" value="ENDONUCLEASE_EXONUCLEASE_PHOSPHATASE DOMAIN-CONTAINING PROTEIN"/>
    <property type="match status" value="1"/>
</dbReference>
<keyword evidence="2" id="KW-1185">Reference proteome</keyword>
<organism evidence="1 2">
    <name type="scientific">Solanum commersonii</name>
    <name type="common">Commerson's wild potato</name>
    <name type="synonym">Commerson's nightshade</name>
    <dbReference type="NCBI Taxonomy" id="4109"/>
    <lineage>
        <taxon>Eukaryota</taxon>
        <taxon>Viridiplantae</taxon>
        <taxon>Streptophyta</taxon>
        <taxon>Embryophyta</taxon>
        <taxon>Tracheophyta</taxon>
        <taxon>Spermatophyta</taxon>
        <taxon>Magnoliopsida</taxon>
        <taxon>eudicotyledons</taxon>
        <taxon>Gunneridae</taxon>
        <taxon>Pentapetalae</taxon>
        <taxon>asterids</taxon>
        <taxon>lamiids</taxon>
        <taxon>Solanales</taxon>
        <taxon>Solanaceae</taxon>
        <taxon>Solanoideae</taxon>
        <taxon>Solaneae</taxon>
        <taxon>Solanum</taxon>
    </lineage>
</organism>
<accession>A0A9J5W100</accession>
<sequence length="110" mass="13384">MEIPSKNSDVQKMYVTKMRMLRCMIREPRLRWFEHVQRKCVEAPMRKCKGLVVEGTHRGRSRPKKYWERLEPRVFRKQPLYLHEVVIRSTYTLPSPDLTYWDFPGYVVVI</sequence>
<dbReference type="OrthoDB" id="1302702at2759"/>
<protein>
    <submittedName>
        <fullName evidence="1">Uncharacterized protein</fullName>
    </submittedName>
</protein>
<comment type="caution">
    <text evidence="1">The sequence shown here is derived from an EMBL/GenBank/DDBJ whole genome shotgun (WGS) entry which is preliminary data.</text>
</comment>
<evidence type="ECO:0000313" key="2">
    <source>
        <dbReference type="Proteomes" id="UP000824120"/>
    </source>
</evidence>
<proteinExistence type="predicted"/>
<dbReference type="EMBL" id="JACXVP010000012">
    <property type="protein sequence ID" value="KAG5569165.1"/>
    <property type="molecule type" value="Genomic_DNA"/>
</dbReference>
<dbReference type="Proteomes" id="UP000824120">
    <property type="component" value="Chromosome 12"/>
</dbReference>
<dbReference type="PANTHER" id="PTHR46238">
    <property type="entry name" value="REVERSE TRANSCRIPTASE DOMAIN-CONTAINING PROTEIN"/>
    <property type="match status" value="1"/>
</dbReference>
<name>A0A9J5W100_SOLCO</name>